<feature type="site" description="Electron transfer via tryptophanyl radical" evidence="5">
    <location>
        <position position="395"/>
    </location>
</feature>
<evidence type="ECO:0000256" key="3">
    <source>
        <dbReference type="ARBA" id="ARBA00022827"/>
    </source>
</evidence>
<dbReference type="Pfam" id="PF00875">
    <property type="entry name" value="DNA_photolyase"/>
    <property type="match status" value="1"/>
</dbReference>
<evidence type="ECO:0000256" key="6">
    <source>
        <dbReference type="SAM" id="MobiDB-lite"/>
    </source>
</evidence>
<dbReference type="PROSITE" id="PS51645">
    <property type="entry name" value="PHR_CRY_ALPHA_BETA"/>
    <property type="match status" value="1"/>
</dbReference>
<dbReference type="VEuPathDB" id="VectorBase:ASTE002260"/>
<dbReference type="VEuPathDB" id="VectorBase:ASTEI20_033366"/>
<dbReference type="InterPro" id="IPR014729">
    <property type="entry name" value="Rossmann-like_a/b/a_fold"/>
</dbReference>
<organism evidence="8 9">
    <name type="scientific">Anopheles stephensi</name>
    <name type="common">Indo-Pakistan malaria mosquito</name>
    <dbReference type="NCBI Taxonomy" id="30069"/>
    <lineage>
        <taxon>Eukaryota</taxon>
        <taxon>Metazoa</taxon>
        <taxon>Ecdysozoa</taxon>
        <taxon>Arthropoda</taxon>
        <taxon>Hexapoda</taxon>
        <taxon>Insecta</taxon>
        <taxon>Pterygota</taxon>
        <taxon>Neoptera</taxon>
        <taxon>Endopterygota</taxon>
        <taxon>Diptera</taxon>
        <taxon>Nematocera</taxon>
        <taxon>Culicoidea</taxon>
        <taxon>Culicidae</taxon>
        <taxon>Anophelinae</taxon>
        <taxon>Anopheles</taxon>
    </lineage>
</organism>
<name>A0A182YN81_ANOST</name>
<feature type="region of interest" description="Disordered" evidence="6">
    <location>
        <begin position="488"/>
        <end position="531"/>
    </location>
</feature>
<dbReference type="GO" id="GO:0032922">
    <property type="term" value="P:circadian regulation of gene expression"/>
    <property type="evidence" value="ECO:0007669"/>
    <property type="project" value="TreeGrafter"/>
</dbReference>
<dbReference type="InterPro" id="IPR036134">
    <property type="entry name" value="Crypto/Photolyase_FAD-like_sf"/>
</dbReference>
<feature type="site" description="Electron transfer via tryptophanyl radical" evidence="5">
    <location>
        <position position="372"/>
    </location>
</feature>
<dbReference type="Pfam" id="PF03441">
    <property type="entry name" value="FAD_binding_7"/>
    <property type="match status" value="1"/>
</dbReference>
<dbReference type="EnsemblMetazoa" id="ASTEI09917-RA">
    <property type="protein sequence ID" value="ASTEI09917-PA"/>
    <property type="gene ID" value="ASTEI09917"/>
</dbReference>
<feature type="binding site" evidence="4">
    <location>
        <begin position="258"/>
        <end position="262"/>
    </location>
    <ligand>
        <name>FAD</name>
        <dbReference type="ChEBI" id="CHEBI:57692"/>
    </ligand>
</feature>
<dbReference type="Gene3D" id="3.40.50.620">
    <property type="entry name" value="HUPs"/>
    <property type="match status" value="1"/>
</dbReference>
<dbReference type="Gene3D" id="1.10.579.10">
    <property type="entry name" value="DNA Cyclobutane Dipyrimidine Photolyase, subunit A, domain 3"/>
    <property type="match status" value="1"/>
</dbReference>
<feature type="binding site" evidence="4">
    <location>
        <begin position="298"/>
        <end position="305"/>
    </location>
    <ligand>
        <name>FAD</name>
        <dbReference type="ChEBI" id="CHEBI:57692"/>
    </ligand>
</feature>
<dbReference type="Gene3D" id="1.25.40.80">
    <property type="match status" value="1"/>
</dbReference>
<reference evidence="9" key="1">
    <citation type="journal article" date="2014" name="Genome Biol.">
        <title>Genome analysis of a major urban malaria vector mosquito, Anopheles stephensi.</title>
        <authorList>
            <person name="Jiang X."/>
            <person name="Peery A."/>
            <person name="Hall A.B."/>
            <person name="Sharma A."/>
            <person name="Chen X.G."/>
            <person name="Waterhouse R.M."/>
            <person name="Komissarov A."/>
            <person name="Riehle M.M."/>
            <person name="Shouche Y."/>
            <person name="Sharakhova M.V."/>
            <person name="Lawson D."/>
            <person name="Pakpour N."/>
            <person name="Arensburger P."/>
            <person name="Davidson V.L."/>
            <person name="Eiglmeier K."/>
            <person name="Emrich S."/>
            <person name="George P."/>
            <person name="Kennedy R.C."/>
            <person name="Mane S.P."/>
            <person name="Maslen G."/>
            <person name="Oringanje C."/>
            <person name="Qi Y."/>
            <person name="Settlage R."/>
            <person name="Tojo M."/>
            <person name="Tubio J.M."/>
            <person name="Unger M.F."/>
            <person name="Wang B."/>
            <person name="Vernick K.D."/>
            <person name="Ribeiro J.M."/>
            <person name="James A.A."/>
            <person name="Michel K."/>
            <person name="Riehle M.A."/>
            <person name="Luckhart S."/>
            <person name="Sharakhov I.V."/>
            <person name="Tu Z."/>
        </authorList>
    </citation>
    <scope>NUCLEOTIDE SEQUENCE [LARGE SCALE GENOMIC DNA]</scope>
    <source>
        <strain evidence="9">Indian</strain>
    </source>
</reference>
<evidence type="ECO:0000256" key="2">
    <source>
        <dbReference type="ARBA" id="ARBA00022630"/>
    </source>
</evidence>
<proteinExistence type="inferred from homology"/>
<dbReference type="GO" id="GO:0003904">
    <property type="term" value="F:deoxyribodipyrimidine photo-lyase activity"/>
    <property type="evidence" value="ECO:0007669"/>
    <property type="project" value="TreeGrafter"/>
</dbReference>
<feature type="binding site" evidence="4">
    <location>
        <begin position="385"/>
        <end position="387"/>
    </location>
    <ligand>
        <name>FAD</name>
        <dbReference type="ChEBI" id="CHEBI:57692"/>
    </ligand>
</feature>
<feature type="site" description="Electron transfer via tryptophanyl radical" evidence="5">
    <location>
        <position position="329"/>
    </location>
</feature>
<comment type="similarity">
    <text evidence="1">Belongs to the DNA photolyase class-1 family.</text>
</comment>
<dbReference type="VEuPathDB" id="VectorBase:ASTEI09917"/>
<evidence type="ECO:0000256" key="1">
    <source>
        <dbReference type="ARBA" id="ARBA00005862"/>
    </source>
</evidence>
<dbReference type="InterPro" id="IPR002081">
    <property type="entry name" value="Cryptochrome/DNA_photolyase_1"/>
</dbReference>
<evidence type="ECO:0000313" key="8">
    <source>
        <dbReference type="EnsemblMetazoa" id="ASTEI09917-PA"/>
    </source>
</evidence>
<dbReference type="PANTHER" id="PTHR11455:SF9">
    <property type="entry name" value="CRYPTOCHROME CIRCADIAN CLOCK 5 ISOFORM X1"/>
    <property type="match status" value="1"/>
</dbReference>
<dbReference type="STRING" id="30069.A0A182YN81"/>
<accession>A0A182YN81</accession>
<keyword evidence="9" id="KW-1185">Reference proteome</keyword>
<sequence length="542" mass="61911">MAKRETIVHWFRKGLRIHDNPALTVAVDKVRENPAKYCLRPIFMLDPGIRKWLRVGSNRWRFLQQTLVDLDKNLRSINSRLYVVRGNPVEVFPKLFTEWNVSLLTYEHDIEPYAVKRDKTVEDQAKKHRVEIHVEKSHTIFDPEAIVKKNAGKPPLTYQRYATLASACKIPPVLPAPSKLPAKCAAPESDKEERKNPACYDPPTMKELGVDEGTMSECKFPGGETESLRRMEEVLGRKAWVCNFEKPNTSPNSLEPSTTVLSPYLKFGCLSVRLFYSRISDTIKGQKHSQPPVSLIGQIMWREFYYCVAAVTPNFDKMVGNGVCMQIDWDTNKDHLEAWTHGRTGYPEGWIHHLARHAVACFLTRGDLWISWEEGQRVFEELLLDADWALNAGNWMWLSASAFFHQFFRVYSPVAFGKKTDPEGKFIRKYVPELARFPAGIIYEPWKANLETQKKLGCIIGKDYPKRIVVHEDISKVNIQRMSAAYKRNKAQKETDLDGDSAPDASTPGKKRPASSSSSAKSSAAPKKRKLEATIEKFLKKK</sequence>
<dbReference type="GO" id="GO:0005634">
    <property type="term" value="C:nucleus"/>
    <property type="evidence" value="ECO:0007669"/>
    <property type="project" value="TreeGrafter"/>
</dbReference>
<keyword evidence="2 4" id="KW-0285">Flavoprotein</keyword>
<dbReference type="GO" id="GO:0003677">
    <property type="term" value="F:DNA binding"/>
    <property type="evidence" value="ECO:0007669"/>
    <property type="project" value="TreeGrafter"/>
</dbReference>
<dbReference type="GO" id="GO:0005737">
    <property type="term" value="C:cytoplasm"/>
    <property type="evidence" value="ECO:0007669"/>
    <property type="project" value="TreeGrafter"/>
</dbReference>
<evidence type="ECO:0000256" key="5">
    <source>
        <dbReference type="PIRSR" id="PIRSR602081-2"/>
    </source>
</evidence>
<evidence type="ECO:0000313" key="9">
    <source>
        <dbReference type="Proteomes" id="UP000076408"/>
    </source>
</evidence>
<dbReference type="SUPFAM" id="SSF52425">
    <property type="entry name" value="Cryptochrome/photolyase, N-terminal domain"/>
    <property type="match status" value="1"/>
</dbReference>
<evidence type="ECO:0000256" key="4">
    <source>
        <dbReference type="PIRSR" id="PIRSR602081-1"/>
    </source>
</evidence>
<protein>
    <submittedName>
        <fullName evidence="8">Photolyase/cryptochrome alpha/beta domain-containing protein</fullName>
    </submittedName>
</protein>
<feature type="domain" description="Photolyase/cryptochrome alpha/beta" evidence="7">
    <location>
        <begin position="5"/>
        <end position="140"/>
    </location>
</feature>
<feature type="compositionally biased region" description="Low complexity" evidence="6">
    <location>
        <begin position="514"/>
        <end position="525"/>
    </location>
</feature>
<evidence type="ECO:0000259" key="7">
    <source>
        <dbReference type="PROSITE" id="PS51645"/>
    </source>
</evidence>
<dbReference type="GO" id="GO:0071949">
    <property type="term" value="F:FAD binding"/>
    <property type="evidence" value="ECO:0007669"/>
    <property type="project" value="TreeGrafter"/>
</dbReference>
<dbReference type="SUPFAM" id="SSF48173">
    <property type="entry name" value="Cryptochrome/photolyase FAD-binding domain"/>
    <property type="match status" value="1"/>
</dbReference>
<dbReference type="InterPro" id="IPR036155">
    <property type="entry name" value="Crypto/Photolyase_N_sf"/>
</dbReference>
<dbReference type="InterPro" id="IPR005101">
    <property type="entry name" value="Cryptochr/Photolyase_FAD-bd"/>
</dbReference>
<dbReference type="AlphaFoldDB" id="A0A182YN81"/>
<dbReference type="OMA" id="GNWNYTA"/>
<comment type="cofactor">
    <cofactor evidence="4">
        <name>FAD</name>
        <dbReference type="ChEBI" id="CHEBI:57692"/>
    </cofactor>
    <text evidence="4">Binds 1 FAD per subunit.</text>
</comment>
<keyword evidence="3 4" id="KW-0274">FAD</keyword>
<dbReference type="Proteomes" id="UP000076408">
    <property type="component" value="Unassembled WGS sequence"/>
</dbReference>
<dbReference type="InterPro" id="IPR006050">
    <property type="entry name" value="DNA_photolyase_N"/>
</dbReference>
<dbReference type="GO" id="GO:0043153">
    <property type="term" value="P:entrainment of circadian clock by photoperiod"/>
    <property type="evidence" value="ECO:0007669"/>
    <property type="project" value="TreeGrafter"/>
</dbReference>
<dbReference type="PANTHER" id="PTHR11455">
    <property type="entry name" value="CRYPTOCHROME"/>
    <property type="match status" value="1"/>
</dbReference>
<reference evidence="8" key="2">
    <citation type="submission" date="2020-05" db="UniProtKB">
        <authorList>
            <consortium name="EnsemblMetazoa"/>
        </authorList>
    </citation>
    <scope>IDENTIFICATION</scope>
    <source>
        <strain evidence="8">Indian</strain>
    </source>
</reference>